<gene>
    <name evidence="2" type="ORF">POCULU_LOCUS10785</name>
</gene>
<feature type="non-terminal residue" evidence="2">
    <location>
        <position position="1"/>
    </location>
</feature>
<proteinExistence type="predicted"/>
<protein>
    <submittedName>
        <fullName evidence="2">3036_t:CDS:1</fullName>
    </submittedName>
</protein>
<dbReference type="OrthoDB" id="2478107at2759"/>
<name>A0A9N9EDF8_9GLOM</name>
<reference evidence="2" key="1">
    <citation type="submission" date="2021-06" db="EMBL/GenBank/DDBJ databases">
        <authorList>
            <person name="Kallberg Y."/>
            <person name="Tangrot J."/>
            <person name="Rosling A."/>
        </authorList>
    </citation>
    <scope>NUCLEOTIDE SEQUENCE</scope>
    <source>
        <strain evidence="2">IA702</strain>
    </source>
</reference>
<accession>A0A9N9EDF8</accession>
<dbReference type="AlphaFoldDB" id="A0A9N9EDF8"/>
<sequence length="39" mass="4270">KQNDIPDNSEIIAAVQEAPEGEGEDNDKDEASIVSNKWL</sequence>
<feature type="region of interest" description="Disordered" evidence="1">
    <location>
        <begin position="16"/>
        <end position="39"/>
    </location>
</feature>
<comment type="caution">
    <text evidence="2">The sequence shown here is derived from an EMBL/GenBank/DDBJ whole genome shotgun (WGS) entry which is preliminary data.</text>
</comment>
<dbReference type="EMBL" id="CAJVPJ010006284">
    <property type="protein sequence ID" value="CAG8667571.1"/>
    <property type="molecule type" value="Genomic_DNA"/>
</dbReference>
<evidence type="ECO:0000256" key="1">
    <source>
        <dbReference type="SAM" id="MobiDB-lite"/>
    </source>
</evidence>
<organism evidence="2 3">
    <name type="scientific">Paraglomus occultum</name>
    <dbReference type="NCBI Taxonomy" id="144539"/>
    <lineage>
        <taxon>Eukaryota</taxon>
        <taxon>Fungi</taxon>
        <taxon>Fungi incertae sedis</taxon>
        <taxon>Mucoromycota</taxon>
        <taxon>Glomeromycotina</taxon>
        <taxon>Glomeromycetes</taxon>
        <taxon>Paraglomerales</taxon>
        <taxon>Paraglomeraceae</taxon>
        <taxon>Paraglomus</taxon>
    </lineage>
</organism>
<evidence type="ECO:0000313" key="3">
    <source>
        <dbReference type="Proteomes" id="UP000789572"/>
    </source>
</evidence>
<keyword evidence="3" id="KW-1185">Reference proteome</keyword>
<feature type="compositionally biased region" description="Acidic residues" evidence="1">
    <location>
        <begin position="19"/>
        <end position="28"/>
    </location>
</feature>
<evidence type="ECO:0000313" key="2">
    <source>
        <dbReference type="EMBL" id="CAG8667571.1"/>
    </source>
</evidence>
<dbReference type="Proteomes" id="UP000789572">
    <property type="component" value="Unassembled WGS sequence"/>
</dbReference>